<dbReference type="InterPro" id="IPR036291">
    <property type="entry name" value="NAD(P)-bd_dom_sf"/>
</dbReference>
<dbReference type="PRINTS" id="PR00080">
    <property type="entry name" value="SDRFAMILY"/>
</dbReference>
<dbReference type="PRINTS" id="PR00081">
    <property type="entry name" value="GDHRDH"/>
</dbReference>
<dbReference type="InterPro" id="IPR002347">
    <property type="entry name" value="SDR_fam"/>
</dbReference>
<name>A0A8J2QCB7_9NEOP</name>
<reference evidence="1" key="1">
    <citation type="submission" date="2021-09" db="EMBL/GenBank/DDBJ databases">
        <authorList>
            <person name="Martin H S."/>
        </authorList>
    </citation>
    <scope>NUCLEOTIDE SEQUENCE</scope>
</reference>
<organism evidence="1 2">
    <name type="scientific">Danaus chrysippus</name>
    <name type="common">African queen</name>
    <dbReference type="NCBI Taxonomy" id="151541"/>
    <lineage>
        <taxon>Eukaryota</taxon>
        <taxon>Metazoa</taxon>
        <taxon>Ecdysozoa</taxon>
        <taxon>Arthropoda</taxon>
        <taxon>Hexapoda</taxon>
        <taxon>Insecta</taxon>
        <taxon>Pterygota</taxon>
        <taxon>Neoptera</taxon>
        <taxon>Endopterygota</taxon>
        <taxon>Lepidoptera</taxon>
        <taxon>Glossata</taxon>
        <taxon>Ditrysia</taxon>
        <taxon>Papilionoidea</taxon>
        <taxon>Nymphalidae</taxon>
        <taxon>Danainae</taxon>
        <taxon>Danaini</taxon>
        <taxon>Danaina</taxon>
        <taxon>Danaus</taxon>
        <taxon>Anosia</taxon>
    </lineage>
</organism>
<protein>
    <submittedName>
        <fullName evidence="1">(African queen) hypothetical protein</fullName>
    </submittedName>
</protein>
<dbReference type="SUPFAM" id="SSF51735">
    <property type="entry name" value="NAD(P)-binding Rossmann-fold domains"/>
    <property type="match status" value="1"/>
</dbReference>
<dbReference type="FunFam" id="3.40.50.720:FF:000084">
    <property type="entry name" value="Short-chain dehydrogenase reductase"/>
    <property type="match status" value="1"/>
</dbReference>
<proteinExistence type="predicted"/>
<sequence length="249" mass="26379">MSFNGKVVIVTGASSGIGAAVAKEFSSEGAQVVMVGRNEAKLSAVAAECDKPLVIRADVANDDDARRIIDETIKQFGKLDILVNNAGVVVPESILNLNVLKAYDATMGINLRAVIHLTSLAASHLIKTKGSIINVSSVGGQMVPRPNSGFSMYYVSKAALNHLGLCIASELAPYGVRVNTISPGPVRTNIFDDLNIDVDNFCNSTALQRVSEPKEVADLILFLSSDKAKGITGSNYVIDNGIIICRSMK</sequence>
<dbReference type="Proteomes" id="UP000789524">
    <property type="component" value="Unassembled WGS sequence"/>
</dbReference>
<comment type="caution">
    <text evidence="1">The sequence shown here is derived from an EMBL/GenBank/DDBJ whole genome shotgun (WGS) entry which is preliminary data.</text>
</comment>
<evidence type="ECO:0000313" key="2">
    <source>
        <dbReference type="Proteomes" id="UP000789524"/>
    </source>
</evidence>
<dbReference type="PANTHER" id="PTHR43975">
    <property type="entry name" value="ZGC:101858"/>
    <property type="match status" value="1"/>
</dbReference>
<evidence type="ECO:0000313" key="1">
    <source>
        <dbReference type="EMBL" id="CAG9559392.1"/>
    </source>
</evidence>
<accession>A0A8J2QCB7</accession>
<dbReference type="OrthoDB" id="47007at2759"/>
<keyword evidence="2" id="KW-1185">Reference proteome</keyword>
<dbReference type="PANTHER" id="PTHR43975:SF2">
    <property type="entry name" value="EG:BACR7A4.14 PROTEIN-RELATED"/>
    <property type="match status" value="1"/>
</dbReference>
<gene>
    <name evidence="1" type="ORF">DCHRY22_LOCUS1263</name>
</gene>
<dbReference type="AlphaFoldDB" id="A0A8J2QCB7"/>
<dbReference type="Gene3D" id="3.40.50.720">
    <property type="entry name" value="NAD(P)-binding Rossmann-like Domain"/>
    <property type="match status" value="1"/>
</dbReference>
<dbReference type="Pfam" id="PF13561">
    <property type="entry name" value="adh_short_C2"/>
    <property type="match status" value="1"/>
</dbReference>
<dbReference type="EMBL" id="CAKASE010000043">
    <property type="protein sequence ID" value="CAG9559392.1"/>
    <property type="molecule type" value="Genomic_DNA"/>
</dbReference>